<name>A0A9D2ACZ6_9FIRM</name>
<feature type="transmembrane region" description="Helical" evidence="6">
    <location>
        <begin position="112"/>
        <end position="129"/>
    </location>
</feature>
<sequence length="137" mass="15275">MIRKLMNWLHISGLWSLLSYLVVGALATVVEWTAFWVLEGRMGMPYPAATALAFAFSTFANWAFGRLLVFKAPTGCSLAKEIGKVYLASAVGLLLNLAIMFVLVDGMGQNEMISKMIATVLVFGYNYLIRKRLIYKK</sequence>
<evidence type="ECO:0000256" key="1">
    <source>
        <dbReference type="ARBA" id="ARBA00004141"/>
    </source>
</evidence>
<evidence type="ECO:0000313" key="8">
    <source>
        <dbReference type="EMBL" id="HIX05109.1"/>
    </source>
</evidence>
<dbReference type="PANTHER" id="PTHR38459:SF1">
    <property type="entry name" value="PROPHAGE BACTOPRENOL-LINKED GLUCOSE TRANSLOCASE HOMOLOG"/>
    <property type="match status" value="1"/>
</dbReference>
<dbReference type="AlphaFoldDB" id="A0A9D2ACZ6"/>
<evidence type="ECO:0000313" key="9">
    <source>
        <dbReference type="Proteomes" id="UP000824193"/>
    </source>
</evidence>
<comment type="subcellular location">
    <subcellularLocation>
        <location evidence="1">Membrane</location>
        <topology evidence="1">Multi-pass membrane protein</topology>
    </subcellularLocation>
</comment>
<organism evidence="8 9">
    <name type="scientific">Candidatus Allofournierella pullicola</name>
    <dbReference type="NCBI Taxonomy" id="2838596"/>
    <lineage>
        <taxon>Bacteria</taxon>
        <taxon>Bacillati</taxon>
        <taxon>Bacillota</taxon>
        <taxon>Clostridia</taxon>
        <taxon>Eubacteriales</taxon>
        <taxon>Oscillospiraceae</taxon>
        <taxon>Allofournierella</taxon>
    </lineage>
</organism>
<evidence type="ECO:0000256" key="5">
    <source>
        <dbReference type="ARBA" id="ARBA00023136"/>
    </source>
</evidence>
<evidence type="ECO:0000259" key="7">
    <source>
        <dbReference type="Pfam" id="PF04138"/>
    </source>
</evidence>
<feature type="transmembrane region" description="Helical" evidence="6">
    <location>
        <begin position="44"/>
        <end position="64"/>
    </location>
</feature>
<dbReference type="GO" id="GO:0000271">
    <property type="term" value="P:polysaccharide biosynthetic process"/>
    <property type="evidence" value="ECO:0007669"/>
    <property type="project" value="InterPro"/>
</dbReference>
<gene>
    <name evidence="8" type="ORF">H9865_03215</name>
</gene>
<reference evidence="8" key="2">
    <citation type="submission" date="2021-04" db="EMBL/GenBank/DDBJ databases">
        <authorList>
            <person name="Gilroy R."/>
        </authorList>
    </citation>
    <scope>NUCLEOTIDE SEQUENCE</scope>
    <source>
        <strain evidence="8">2239</strain>
    </source>
</reference>
<dbReference type="Pfam" id="PF04138">
    <property type="entry name" value="GtrA_DPMS_TM"/>
    <property type="match status" value="1"/>
</dbReference>
<dbReference type="GO" id="GO:0005886">
    <property type="term" value="C:plasma membrane"/>
    <property type="evidence" value="ECO:0007669"/>
    <property type="project" value="TreeGrafter"/>
</dbReference>
<proteinExistence type="inferred from homology"/>
<feature type="transmembrane region" description="Helical" evidence="6">
    <location>
        <begin position="12"/>
        <end position="38"/>
    </location>
</feature>
<feature type="domain" description="GtrA/DPMS transmembrane" evidence="7">
    <location>
        <begin position="20"/>
        <end position="134"/>
    </location>
</feature>
<comment type="similarity">
    <text evidence="2">Belongs to the GtrA family.</text>
</comment>
<evidence type="ECO:0000256" key="4">
    <source>
        <dbReference type="ARBA" id="ARBA00022989"/>
    </source>
</evidence>
<dbReference type="InterPro" id="IPR007267">
    <property type="entry name" value="GtrA_DPMS_TM"/>
</dbReference>
<dbReference type="PANTHER" id="PTHR38459">
    <property type="entry name" value="PROPHAGE BACTOPRENOL-LINKED GLUCOSE TRANSLOCASE HOMOLOG"/>
    <property type="match status" value="1"/>
</dbReference>
<evidence type="ECO:0000256" key="6">
    <source>
        <dbReference type="SAM" id="Phobius"/>
    </source>
</evidence>
<protein>
    <submittedName>
        <fullName evidence="8">GtrA family protein</fullName>
    </submittedName>
</protein>
<feature type="transmembrane region" description="Helical" evidence="6">
    <location>
        <begin position="85"/>
        <end position="106"/>
    </location>
</feature>
<dbReference type="Proteomes" id="UP000824193">
    <property type="component" value="Unassembled WGS sequence"/>
</dbReference>
<keyword evidence="4 6" id="KW-1133">Transmembrane helix</keyword>
<keyword evidence="3 6" id="KW-0812">Transmembrane</keyword>
<dbReference type="EMBL" id="DXFW01000008">
    <property type="protein sequence ID" value="HIX05109.1"/>
    <property type="molecule type" value="Genomic_DNA"/>
</dbReference>
<evidence type="ECO:0000256" key="3">
    <source>
        <dbReference type="ARBA" id="ARBA00022692"/>
    </source>
</evidence>
<comment type="caution">
    <text evidence="8">The sequence shown here is derived from an EMBL/GenBank/DDBJ whole genome shotgun (WGS) entry which is preliminary data.</text>
</comment>
<dbReference type="InterPro" id="IPR051401">
    <property type="entry name" value="GtrA_CellWall_Glycosyl"/>
</dbReference>
<accession>A0A9D2ACZ6</accession>
<reference evidence="8" key="1">
    <citation type="journal article" date="2021" name="PeerJ">
        <title>Extensive microbial diversity within the chicken gut microbiome revealed by metagenomics and culture.</title>
        <authorList>
            <person name="Gilroy R."/>
            <person name="Ravi A."/>
            <person name="Getino M."/>
            <person name="Pursley I."/>
            <person name="Horton D.L."/>
            <person name="Alikhan N.F."/>
            <person name="Baker D."/>
            <person name="Gharbi K."/>
            <person name="Hall N."/>
            <person name="Watson M."/>
            <person name="Adriaenssens E.M."/>
            <person name="Foster-Nyarko E."/>
            <person name="Jarju S."/>
            <person name="Secka A."/>
            <person name="Antonio M."/>
            <person name="Oren A."/>
            <person name="Chaudhuri R.R."/>
            <person name="La Ragione R."/>
            <person name="Hildebrand F."/>
            <person name="Pallen M.J."/>
        </authorList>
    </citation>
    <scope>NUCLEOTIDE SEQUENCE</scope>
    <source>
        <strain evidence="8">2239</strain>
    </source>
</reference>
<evidence type="ECO:0000256" key="2">
    <source>
        <dbReference type="ARBA" id="ARBA00009399"/>
    </source>
</evidence>
<keyword evidence="5 6" id="KW-0472">Membrane</keyword>